<dbReference type="Gene3D" id="3.40.50.150">
    <property type="entry name" value="Vaccinia Virus protein VP39"/>
    <property type="match status" value="1"/>
</dbReference>
<evidence type="ECO:0000313" key="13">
    <source>
        <dbReference type="EMBL" id="KAJ8924111.1"/>
    </source>
</evidence>
<evidence type="ECO:0000256" key="7">
    <source>
        <dbReference type="ARBA" id="ARBA00022801"/>
    </source>
</evidence>
<dbReference type="InterPro" id="IPR025714">
    <property type="entry name" value="Methyltranfer_dom"/>
</dbReference>
<keyword evidence="8" id="KW-0862">Zinc</keyword>
<evidence type="ECO:0000256" key="4">
    <source>
        <dbReference type="ARBA" id="ARBA00020167"/>
    </source>
</evidence>
<comment type="subcellular location">
    <subcellularLocation>
        <location evidence="2">Mitochondrion</location>
    </subcellularLocation>
</comment>
<dbReference type="SMART" id="SM01264">
    <property type="entry name" value="M16C_associated"/>
    <property type="match status" value="1"/>
</dbReference>
<dbReference type="SUPFAM" id="SSF63411">
    <property type="entry name" value="LuxS/MPP-like metallohydrolase"/>
    <property type="match status" value="4"/>
</dbReference>
<accession>A0AAV8WCY3</accession>
<organism evidence="13 14">
    <name type="scientific">Exocentrus adspersus</name>
    <dbReference type="NCBI Taxonomy" id="1586481"/>
    <lineage>
        <taxon>Eukaryota</taxon>
        <taxon>Metazoa</taxon>
        <taxon>Ecdysozoa</taxon>
        <taxon>Arthropoda</taxon>
        <taxon>Hexapoda</taxon>
        <taxon>Insecta</taxon>
        <taxon>Pterygota</taxon>
        <taxon>Neoptera</taxon>
        <taxon>Endopterygota</taxon>
        <taxon>Coleoptera</taxon>
        <taxon>Polyphaga</taxon>
        <taxon>Cucujiformia</taxon>
        <taxon>Chrysomeloidea</taxon>
        <taxon>Cerambycidae</taxon>
        <taxon>Lamiinae</taxon>
        <taxon>Acanthocinini</taxon>
        <taxon>Exocentrus</taxon>
    </lineage>
</organism>
<dbReference type="Pfam" id="PF22516">
    <property type="entry name" value="PreP_C"/>
    <property type="match status" value="1"/>
</dbReference>
<keyword evidence="6" id="KW-0479">Metal-binding</keyword>
<keyword evidence="10" id="KW-0482">Metalloprotease</keyword>
<dbReference type="InterPro" id="IPR029063">
    <property type="entry name" value="SAM-dependent_MTases_sf"/>
</dbReference>
<dbReference type="InterPro" id="IPR007863">
    <property type="entry name" value="Peptidase_M16_C"/>
</dbReference>
<dbReference type="FunFam" id="3.30.830.10:FF:000013">
    <property type="entry name" value="Mitochondrial presequence protease"/>
    <property type="match status" value="1"/>
</dbReference>
<keyword evidence="11" id="KW-0496">Mitochondrion</keyword>
<keyword evidence="9" id="KW-0809">Transit peptide</keyword>
<evidence type="ECO:0000256" key="3">
    <source>
        <dbReference type="ARBA" id="ARBA00007575"/>
    </source>
</evidence>
<comment type="cofactor">
    <cofactor evidence="1">
        <name>Zn(2+)</name>
        <dbReference type="ChEBI" id="CHEBI:29105"/>
    </cofactor>
</comment>
<evidence type="ECO:0000259" key="12">
    <source>
        <dbReference type="SMART" id="SM01264"/>
    </source>
</evidence>
<evidence type="ECO:0000313" key="14">
    <source>
        <dbReference type="Proteomes" id="UP001159042"/>
    </source>
</evidence>
<dbReference type="GO" id="GO:0004222">
    <property type="term" value="F:metalloendopeptidase activity"/>
    <property type="evidence" value="ECO:0007669"/>
    <property type="project" value="TreeGrafter"/>
</dbReference>
<dbReference type="Gene3D" id="3.30.830.10">
    <property type="entry name" value="Metalloenzyme, LuxS/M16 peptidase-like"/>
    <property type="match status" value="4"/>
</dbReference>
<evidence type="ECO:0000256" key="1">
    <source>
        <dbReference type="ARBA" id="ARBA00001947"/>
    </source>
</evidence>
<keyword evidence="7" id="KW-0378">Hydrolase</keyword>
<keyword evidence="5" id="KW-0645">Protease</keyword>
<dbReference type="GO" id="GO:0016485">
    <property type="term" value="P:protein processing"/>
    <property type="evidence" value="ECO:0007669"/>
    <property type="project" value="TreeGrafter"/>
</dbReference>
<evidence type="ECO:0000256" key="10">
    <source>
        <dbReference type="ARBA" id="ARBA00023049"/>
    </source>
</evidence>
<dbReference type="Pfam" id="PF05193">
    <property type="entry name" value="Peptidase_M16_C"/>
    <property type="match status" value="1"/>
</dbReference>
<dbReference type="CDD" id="cd02440">
    <property type="entry name" value="AdoMet_MTases"/>
    <property type="match status" value="1"/>
</dbReference>
<dbReference type="Pfam" id="PF13679">
    <property type="entry name" value="Methyltransf_32"/>
    <property type="match status" value="1"/>
</dbReference>
<comment type="similarity">
    <text evidence="3">Belongs to the peptidase M16 family. PreP subfamily.</text>
</comment>
<evidence type="ECO:0000256" key="11">
    <source>
        <dbReference type="ARBA" id="ARBA00023128"/>
    </source>
</evidence>
<protein>
    <recommendedName>
        <fullName evidence="4">Presequence protease, mitochondrial</fullName>
    </recommendedName>
</protein>
<dbReference type="GO" id="GO:0005759">
    <property type="term" value="C:mitochondrial matrix"/>
    <property type="evidence" value="ECO:0007669"/>
    <property type="project" value="TreeGrafter"/>
</dbReference>
<reference evidence="13 14" key="1">
    <citation type="journal article" date="2023" name="Insect Mol. Biol.">
        <title>Genome sequencing provides insights into the evolution of gene families encoding plant cell wall-degrading enzymes in longhorned beetles.</title>
        <authorList>
            <person name="Shin N.R."/>
            <person name="Okamura Y."/>
            <person name="Kirsch R."/>
            <person name="Pauchet Y."/>
        </authorList>
    </citation>
    <scope>NUCLEOTIDE SEQUENCE [LARGE SCALE GENOMIC DNA]</scope>
    <source>
        <strain evidence="13">EAD_L_NR</strain>
    </source>
</reference>
<dbReference type="Proteomes" id="UP001159042">
    <property type="component" value="Unassembled WGS sequence"/>
</dbReference>
<sequence>MWSGRIASYVKQKTPLQRILRGFSQVAKTKTEAEGSDINLIKVGQNFHGFQVKDLKDIPEFRITAVCLVHEKTNAQYLHLYRNDNNNVFSINFRTTPLSSTGLPHILEHTVLCGSTLYPVRDPFFKMLNRSLATFMNAMTGSDYTMYPFSTQNYSDYKNLQRVYLDAVFRPLLKELDFMQEGWRLENVDVTDIKSDIIIKGVVYNEMKGVFSENENILGQKLQNLILPDHTYGVVSGGDPMEIPNLTWGDLKKFHVDHYHPSNCRFFSYGNFPLLPSLEYLNNEYLSKYTVSLTSHTQVPKQKRWAEPKTEQISCRFDRMGEPFEKQNTMSISLLLSDNTDVYETFLMQFLTELLIKGPNAPFYKTMIEPNFSGGFTPSTGLDTQPRDSIFTVGLQGLKKEDMEKVTKLFDETVDSVIEKGFDHQHIESVLHSFELSIRHETKNFGLHLLFGISAPWNHTEKIVPSLQVSQLIERLRSEIKNDPGYLQSAVKKENKHRLILGMSPDKNYEANLEKAEKQLIKSKTKSLSDKDKKAIFDKCTELQKEQQKPANVDLLPTLVIDDISDDVEKVDRVHVTLNNVQTQINRVNSNGVVYFKAVLNTNDLSQEDQMLLPLFCYVINKLGTDKLNYREFDSLVSRKTSGLQFSNHIADSLFHLHTYEPGIYLASHCLEKNVESMWEIWTQMFGISRLEDVQRFQMLVQLYMANLTHGIVDSGHVYAMQAAASLVSGSAYQVELLSGLQHISYMKRLIHTSNYKAMLDGILNIAKILFDKKKMRVALNISPDTQTDILRTYENFINNLPEHPKALTPEKETTYITGKVWAPTDAVNCQHHVLNVPVNYCSKSVLTAPYTHADYPKLTVLARLLQSKYLLRELREKNGAYGGGARLSPDGVFSFYSYRDPRSLETLDAFDNSYNWLKQKLEDGIKMQDVFEAKLGVFQSVDSPIPPSSKGCDEFLKRLTPDIKQRYRADLMTVDKDGIEEVADKYLSEKNVSNTGKVVIGPKSEKMDVSKRENEMWTSMTLPSSYASSRAYLSDCLNFLKSFSWLYNYSNTHILVKRVLLHFPCDWVLYFKNLSYEDLTKLLENNTEADCPNNLKTLLNDVEKLKPDCAVYSKPCKPKSIHNSGLSRKKLHEITSLAPLIDDVCRGNNVDSIIDIGAGLGYLSHLLHDNYKRTVLGVECSAEYVDLAYKNQQKFYPNSKNHVKFAQHYIDSNSSEKNNNFAG</sequence>
<dbReference type="AlphaFoldDB" id="A0AAV8WCY3"/>
<dbReference type="FunFam" id="3.30.830.10:FF:000011">
    <property type="entry name" value="Presequence protease, mitochondrial"/>
    <property type="match status" value="1"/>
</dbReference>
<dbReference type="SUPFAM" id="SSF53335">
    <property type="entry name" value="S-adenosyl-L-methionine-dependent methyltransferases"/>
    <property type="match status" value="1"/>
</dbReference>
<dbReference type="FunFam" id="3.30.830.10:FF:000009">
    <property type="entry name" value="Presequence protease, mitochondrial"/>
    <property type="match status" value="1"/>
</dbReference>
<dbReference type="InterPro" id="IPR013578">
    <property type="entry name" value="Peptidase_M16C_assoc"/>
</dbReference>
<evidence type="ECO:0000256" key="6">
    <source>
        <dbReference type="ARBA" id="ARBA00022723"/>
    </source>
</evidence>
<name>A0AAV8WCY3_9CUCU</name>
<dbReference type="EMBL" id="JANEYG010000003">
    <property type="protein sequence ID" value="KAJ8924111.1"/>
    <property type="molecule type" value="Genomic_DNA"/>
</dbReference>
<proteinExistence type="inferred from homology"/>
<dbReference type="InterPro" id="IPR055130">
    <property type="entry name" value="PreP_C"/>
</dbReference>
<evidence type="ECO:0000256" key="5">
    <source>
        <dbReference type="ARBA" id="ARBA00022670"/>
    </source>
</evidence>
<dbReference type="PANTHER" id="PTHR43016">
    <property type="entry name" value="PRESEQUENCE PROTEASE"/>
    <property type="match status" value="1"/>
</dbReference>
<dbReference type="Pfam" id="PF08367">
    <property type="entry name" value="M16C_assoc"/>
    <property type="match status" value="1"/>
</dbReference>
<feature type="domain" description="Peptidase M16C associated" evidence="12">
    <location>
        <begin position="503"/>
        <end position="750"/>
    </location>
</feature>
<dbReference type="GO" id="GO:0046872">
    <property type="term" value="F:metal ion binding"/>
    <property type="evidence" value="ECO:0007669"/>
    <property type="project" value="UniProtKB-KW"/>
</dbReference>
<evidence type="ECO:0000256" key="8">
    <source>
        <dbReference type="ARBA" id="ARBA00022833"/>
    </source>
</evidence>
<dbReference type="InterPro" id="IPR011249">
    <property type="entry name" value="Metalloenz_LuxS/M16"/>
</dbReference>
<comment type="caution">
    <text evidence="13">The sequence shown here is derived from an EMBL/GenBank/DDBJ whole genome shotgun (WGS) entry which is preliminary data.</text>
</comment>
<evidence type="ECO:0000256" key="2">
    <source>
        <dbReference type="ARBA" id="ARBA00004173"/>
    </source>
</evidence>
<dbReference type="PANTHER" id="PTHR43016:SF13">
    <property type="entry name" value="PRESEQUENCE PROTEASE, MITOCHONDRIAL"/>
    <property type="match status" value="1"/>
</dbReference>
<gene>
    <name evidence="13" type="ORF">NQ315_006893</name>
</gene>
<evidence type="ECO:0000256" key="9">
    <source>
        <dbReference type="ARBA" id="ARBA00022946"/>
    </source>
</evidence>
<keyword evidence="14" id="KW-1185">Reference proteome</keyword>